<accession>A0AAD1SBG7</accession>
<gene>
    <name evidence="4" type="ORF">PECUL_23A060240</name>
</gene>
<dbReference type="Proteomes" id="UP001295444">
    <property type="component" value="Chromosome 05"/>
</dbReference>
<dbReference type="GO" id="GO:0008285">
    <property type="term" value="P:negative regulation of cell population proliferation"/>
    <property type="evidence" value="ECO:0007669"/>
    <property type="project" value="TreeGrafter"/>
</dbReference>
<dbReference type="GO" id="GO:0005737">
    <property type="term" value="C:cytoplasm"/>
    <property type="evidence" value="ECO:0007669"/>
    <property type="project" value="TreeGrafter"/>
</dbReference>
<evidence type="ECO:0000313" key="5">
    <source>
        <dbReference type="Proteomes" id="UP001295444"/>
    </source>
</evidence>
<evidence type="ECO:0000256" key="1">
    <source>
        <dbReference type="ARBA" id="ARBA00022737"/>
    </source>
</evidence>
<sequence length="125" mass="13248">MATIADQLSSAAARGDLQLARTMLEEGADPNVRNSFGRSPIQVMMMGSSQMAQLLIDYLADPNIADPSTGMTPAHDAAGSGFLDTLLVLLRGGAYLHRPLDNWGRCPVDLASAQMMDSLSELGLV</sequence>
<dbReference type="GO" id="GO:0004861">
    <property type="term" value="F:cyclin-dependent protein serine/threonine kinase inhibitor activity"/>
    <property type="evidence" value="ECO:0007669"/>
    <property type="project" value="TreeGrafter"/>
</dbReference>
<name>A0AAD1SBG7_PELCU</name>
<dbReference type="GO" id="GO:2000045">
    <property type="term" value="P:regulation of G1/S transition of mitotic cell cycle"/>
    <property type="evidence" value="ECO:0007669"/>
    <property type="project" value="TreeGrafter"/>
</dbReference>
<keyword evidence="5" id="KW-1185">Reference proteome</keyword>
<evidence type="ECO:0000313" key="4">
    <source>
        <dbReference type="EMBL" id="CAH2293841.1"/>
    </source>
</evidence>
<dbReference type="SMART" id="SM00248">
    <property type="entry name" value="ANK"/>
    <property type="match status" value="3"/>
</dbReference>
<dbReference type="GO" id="GO:0005634">
    <property type="term" value="C:nucleus"/>
    <property type="evidence" value="ECO:0007669"/>
    <property type="project" value="TreeGrafter"/>
</dbReference>
<dbReference type="PANTHER" id="PTHR24201">
    <property type="entry name" value="ANK_REP_REGION DOMAIN-CONTAINING PROTEIN"/>
    <property type="match status" value="1"/>
</dbReference>
<dbReference type="PROSITE" id="PS50088">
    <property type="entry name" value="ANK_REPEAT"/>
    <property type="match status" value="1"/>
</dbReference>
<feature type="repeat" description="ANK" evidence="3">
    <location>
        <begin position="8"/>
        <end position="35"/>
    </location>
</feature>
<dbReference type="Pfam" id="PF12796">
    <property type="entry name" value="Ank_2"/>
    <property type="match status" value="1"/>
</dbReference>
<evidence type="ECO:0000256" key="3">
    <source>
        <dbReference type="PROSITE-ProRule" id="PRU00023"/>
    </source>
</evidence>
<dbReference type="GO" id="GO:0019901">
    <property type="term" value="F:protein kinase binding"/>
    <property type="evidence" value="ECO:0007669"/>
    <property type="project" value="TreeGrafter"/>
</dbReference>
<dbReference type="SUPFAM" id="SSF48403">
    <property type="entry name" value="Ankyrin repeat"/>
    <property type="match status" value="1"/>
</dbReference>
<proteinExistence type="predicted"/>
<keyword evidence="1" id="KW-0677">Repeat</keyword>
<evidence type="ECO:0000256" key="2">
    <source>
        <dbReference type="ARBA" id="ARBA00023043"/>
    </source>
</evidence>
<dbReference type="InterPro" id="IPR002110">
    <property type="entry name" value="Ankyrin_rpt"/>
</dbReference>
<dbReference type="InterPro" id="IPR050776">
    <property type="entry name" value="Ank_Repeat/CDKN_Inhibitor"/>
</dbReference>
<dbReference type="EMBL" id="OW240916">
    <property type="protein sequence ID" value="CAH2293841.1"/>
    <property type="molecule type" value="Genomic_DNA"/>
</dbReference>
<protein>
    <submittedName>
        <fullName evidence="4">Cyclin-dependent kinase 4 inhibitor B</fullName>
    </submittedName>
</protein>
<organism evidence="4 5">
    <name type="scientific">Pelobates cultripes</name>
    <name type="common">Western spadefoot toad</name>
    <dbReference type="NCBI Taxonomy" id="61616"/>
    <lineage>
        <taxon>Eukaryota</taxon>
        <taxon>Metazoa</taxon>
        <taxon>Chordata</taxon>
        <taxon>Craniata</taxon>
        <taxon>Vertebrata</taxon>
        <taxon>Euteleostomi</taxon>
        <taxon>Amphibia</taxon>
        <taxon>Batrachia</taxon>
        <taxon>Anura</taxon>
        <taxon>Pelobatoidea</taxon>
        <taxon>Pelobatidae</taxon>
        <taxon>Pelobates</taxon>
    </lineage>
</organism>
<dbReference type="PANTHER" id="PTHR24201:SF8">
    <property type="entry name" value="CYCLIN-DEPENDENT KINASE 4 INHIBITOR B"/>
    <property type="match status" value="1"/>
</dbReference>
<dbReference type="InterPro" id="IPR036770">
    <property type="entry name" value="Ankyrin_rpt-contain_sf"/>
</dbReference>
<dbReference type="Gene3D" id="1.25.40.20">
    <property type="entry name" value="Ankyrin repeat-containing domain"/>
    <property type="match status" value="1"/>
</dbReference>
<keyword evidence="2 3" id="KW-0040">ANK repeat</keyword>
<dbReference type="AlphaFoldDB" id="A0AAD1SBG7"/>
<reference evidence="4" key="1">
    <citation type="submission" date="2022-03" db="EMBL/GenBank/DDBJ databases">
        <authorList>
            <person name="Alioto T."/>
            <person name="Alioto T."/>
            <person name="Gomez Garrido J."/>
        </authorList>
    </citation>
    <scope>NUCLEOTIDE SEQUENCE</scope>
</reference>